<feature type="domain" description="Prokaryotic E2 family B" evidence="2">
    <location>
        <begin position="43"/>
        <end position="148"/>
    </location>
</feature>
<accession>A0A2S4N983</accession>
<feature type="domain" description="THIF-type NAD/FAD binding fold" evidence="1">
    <location>
        <begin position="335"/>
        <end position="475"/>
    </location>
</feature>
<dbReference type="Proteomes" id="UP000237056">
    <property type="component" value="Unassembled WGS sequence"/>
</dbReference>
<dbReference type="InterPro" id="IPR000594">
    <property type="entry name" value="ThiF_NAD_FAD-bd"/>
</dbReference>
<dbReference type="InterPro" id="IPR032701">
    <property type="entry name" value="Prok-E2_B_dom"/>
</dbReference>
<reference evidence="3 4" key="1">
    <citation type="submission" date="2018-01" db="EMBL/GenBank/DDBJ databases">
        <title>Genomic Encyclopedia of Type Strains, Phase I: the one thousand microbial genomes (KMG-I) project.</title>
        <authorList>
            <person name="Goeker M."/>
        </authorList>
    </citation>
    <scope>NUCLEOTIDE SEQUENCE [LARGE SCALE GENOMIC DNA]</scope>
    <source>
        <strain evidence="3 4">DSM 17960</strain>
    </source>
</reference>
<comment type="caution">
    <text evidence="3">The sequence shown here is derived from an EMBL/GenBank/DDBJ whole genome shotgun (WGS) entry which is preliminary data.</text>
</comment>
<dbReference type="OrthoDB" id="9804286at2"/>
<organism evidence="3 4">
    <name type="scientific">Flavobacterium croceum DSM 17960</name>
    <dbReference type="NCBI Taxonomy" id="1121886"/>
    <lineage>
        <taxon>Bacteria</taxon>
        <taxon>Pseudomonadati</taxon>
        <taxon>Bacteroidota</taxon>
        <taxon>Flavobacteriia</taxon>
        <taxon>Flavobacteriales</taxon>
        <taxon>Flavobacteriaceae</taxon>
        <taxon>Flavobacterium</taxon>
    </lineage>
</organism>
<evidence type="ECO:0000313" key="3">
    <source>
        <dbReference type="EMBL" id="POS02258.1"/>
    </source>
</evidence>
<evidence type="ECO:0000259" key="2">
    <source>
        <dbReference type="Pfam" id="PF14461"/>
    </source>
</evidence>
<dbReference type="SUPFAM" id="SSF69572">
    <property type="entry name" value="Activating enzymes of the ubiquitin-like proteins"/>
    <property type="match status" value="1"/>
</dbReference>
<dbReference type="Pfam" id="PF00899">
    <property type="entry name" value="ThiF"/>
    <property type="match status" value="1"/>
</dbReference>
<dbReference type="RefSeq" id="WP_103725692.1">
    <property type="nucleotide sequence ID" value="NZ_PQNY01000005.1"/>
</dbReference>
<dbReference type="Gene3D" id="3.40.50.720">
    <property type="entry name" value="NAD(P)-binding Rossmann-like Domain"/>
    <property type="match status" value="1"/>
</dbReference>
<evidence type="ECO:0000259" key="1">
    <source>
        <dbReference type="Pfam" id="PF00899"/>
    </source>
</evidence>
<evidence type="ECO:0000313" key="4">
    <source>
        <dbReference type="Proteomes" id="UP000237056"/>
    </source>
</evidence>
<dbReference type="InterPro" id="IPR035985">
    <property type="entry name" value="Ubiquitin-activating_enz"/>
</dbReference>
<gene>
    <name evidence="3" type="ORF">Q361_105153</name>
</gene>
<dbReference type="GO" id="GO:0008641">
    <property type="term" value="F:ubiquitin-like modifier activating enzyme activity"/>
    <property type="evidence" value="ECO:0007669"/>
    <property type="project" value="InterPro"/>
</dbReference>
<dbReference type="EMBL" id="PQNY01000005">
    <property type="protein sequence ID" value="POS02258.1"/>
    <property type="molecule type" value="Genomic_DNA"/>
</dbReference>
<sequence>MIDYELLLKEFGKIENCKNLESEELKTLDYKFYKDSIVWEIQTELTFNNKNIDVVFYLSFPNDFPFVTPKIFINKESYHDLKYIPHINEDLSICIFDEGLNLILPKNDFVGFIELMVSKAKKIIRDAEDVHYKKNEFKREFKAYWELNYSKSDIISNLGFHSINENSGEEIKGIKFTNSYLSNYEYFIGNNDADFKKIKEYAKEHNCNFKEVGILLIENEFIEPPFELTFADTLAILKKNNNNYNKFKELCRNNDFDCVLVIFINSNNSSDEYYGWTYQNAEILSRKKGGSRNISSKIDHLSNRINEKKSATRLTFDNISINRLQLRTTGYTEKQKSVAISGLGSVGSNLVFFLKNLPINRFNLIDKEALSSENIKRHLSGFSLLKNNKVDAVKNDLKNTNPLIEVETKIKSVTTIIQTEVDFINDCDFHIVAIGKTMIEEFILNQVIEGKLIKPTFIFWVEPFLASGQMLFIMPNDAEKALTFIKKENYDYSVLSNSENQQDKTYLIEGSCQTGFFPYSASYLIQFLSSIFPYLKEHITNNDNVSRVYSWIGDKELLSSKGLVITDFGSNNSSFQLIRNNL</sequence>
<proteinExistence type="predicted"/>
<keyword evidence="4" id="KW-1185">Reference proteome</keyword>
<protein>
    <submittedName>
        <fullName evidence="3">E2/UBC family protein B</fullName>
    </submittedName>
</protein>
<dbReference type="AlphaFoldDB" id="A0A2S4N983"/>
<name>A0A2S4N983_9FLAO</name>
<dbReference type="Pfam" id="PF14461">
    <property type="entry name" value="Prok-E2_B"/>
    <property type="match status" value="1"/>
</dbReference>